<dbReference type="GO" id="GO:0004643">
    <property type="term" value="F:phosphoribosylaminoimidazolecarboxamide formyltransferase activity"/>
    <property type="evidence" value="ECO:0007669"/>
    <property type="project" value="InterPro"/>
</dbReference>
<keyword evidence="7" id="KW-0511">Multifunctional enzyme</keyword>
<evidence type="ECO:0000256" key="4">
    <source>
        <dbReference type="ARBA" id="ARBA00022679"/>
    </source>
</evidence>
<dbReference type="PANTHER" id="PTHR11692">
    <property type="entry name" value="BIFUNCTIONAL PURINE BIOSYNTHESIS PROTEIN PURH"/>
    <property type="match status" value="1"/>
</dbReference>
<dbReference type="GO" id="GO:0006189">
    <property type="term" value="P:'de novo' IMP biosynthetic process"/>
    <property type="evidence" value="ECO:0007669"/>
    <property type="project" value="UniProtKB-UniPathway"/>
</dbReference>
<evidence type="ECO:0000256" key="5">
    <source>
        <dbReference type="ARBA" id="ARBA00022755"/>
    </source>
</evidence>
<proteinExistence type="inferred from homology"/>
<dbReference type="PANTHER" id="PTHR11692:SF0">
    <property type="entry name" value="BIFUNCTIONAL PURINE BIOSYNTHESIS PROTEIN ATIC"/>
    <property type="match status" value="1"/>
</dbReference>
<dbReference type="Gene3D" id="3.40.140.20">
    <property type="match status" value="2"/>
</dbReference>
<evidence type="ECO:0000256" key="3">
    <source>
        <dbReference type="ARBA" id="ARBA00007667"/>
    </source>
</evidence>
<dbReference type="InterPro" id="IPR002695">
    <property type="entry name" value="PurH-like"/>
</dbReference>
<evidence type="ECO:0000256" key="1">
    <source>
        <dbReference type="ARBA" id="ARBA00004844"/>
    </source>
</evidence>
<dbReference type="Pfam" id="PF02142">
    <property type="entry name" value="MGS"/>
    <property type="match status" value="1"/>
</dbReference>
<evidence type="ECO:0000313" key="10">
    <source>
        <dbReference type="Proteomes" id="UP000228626"/>
    </source>
</evidence>
<comment type="caution">
    <text evidence="9">The sequence shown here is derived from an EMBL/GenBank/DDBJ whole genome shotgun (WGS) entry which is preliminary data.</text>
</comment>
<evidence type="ECO:0000313" key="9">
    <source>
        <dbReference type="EMBL" id="PIR93407.1"/>
    </source>
</evidence>
<gene>
    <name evidence="9" type="ORF">COT99_01100</name>
</gene>
<feature type="domain" description="MGS-like" evidence="8">
    <location>
        <begin position="1"/>
        <end position="148"/>
    </location>
</feature>
<dbReference type="CDD" id="cd01421">
    <property type="entry name" value="IMPCH"/>
    <property type="match status" value="1"/>
</dbReference>
<comment type="pathway">
    <text evidence="1">Purine metabolism; IMP biosynthesis via de novo pathway; IMP from 5-formamido-1-(5-phospho-D-ribosyl)imidazole-4-carboxamide: step 1/1.</text>
</comment>
<keyword evidence="4" id="KW-0808">Transferase</keyword>
<reference evidence="10" key="1">
    <citation type="submission" date="2017-09" db="EMBL/GenBank/DDBJ databases">
        <title>Depth-based differentiation of microbial function through sediment-hosted aquifers and enrichment of novel symbionts in the deep terrestrial subsurface.</title>
        <authorList>
            <person name="Probst A.J."/>
            <person name="Ladd B."/>
            <person name="Jarett J.K."/>
            <person name="Geller-Mcgrath D.E."/>
            <person name="Sieber C.M.K."/>
            <person name="Emerson J.B."/>
            <person name="Anantharaman K."/>
            <person name="Thomas B.C."/>
            <person name="Malmstrom R."/>
            <person name="Stieglmeier M."/>
            <person name="Klingl A."/>
            <person name="Woyke T."/>
            <person name="Ryan C.M."/>
            <person name="Banfield J.F."/>
        </authorList>
    </citation>
    <scope>NUCLEOTIDE SEQUENCE [LARGE SCALE GENOMIC DNA]</scope>
</reference>
<dbReference type="InterPro" id="IPR016193">
    <property type="entry name" value="Cytidine_deaminase-like"/>
</dbReference>
<comment type="pathway">
    <text evidence="2">Purine metabolism; IMP biosynthesis via de novo pathway; 5-formamido-1-(5-phospho-D-ribosyl)imidazole-4-carboxamide from 5-amino-1-(5-phospho-D-ribosyl)imidazole-4-carboxamide (10-formyl THF route): step 1/1.</text>
</comment>
<dbReference type="Pfam" id="PF01808">
    <property type="entry name" value="AICARFT_IMPCHas"/>
    <property type="match status" value="1"/>
</dbReference>
<dbReference type="PIRSF" id="PIRSF000414">
    <property type="entry name" value="AICARFT_IMPCHas"/>
    <property type="match status" value="1"/>
</dbReference>
<dbReference type="GO" id="GO:0003937">
    <property type="term" value="F:IMP cyclohydrolase activity"/>
    <property type="evidence" value="ECO:0007669"/>
    <property type="project" value="InterPro"/>
</dbReference>
<dbReference type="EMBL" id="PFAR01000013">
    <property type="protein sequence ID" value="PIR93407.1"/>
    <property type="molecule type" value="Genomic_DNA"/>
</dbReference>
<dbReference type="Gene3D" id="3.40.50.1380">
    <property type="entry name" value="Methylglyoxal synthase-like domain"/>
    <property type="match status" value="1"/>
</dbReference>
<dbReference type="SMART" id="SM00798">
    <property type="entry name" value="AICARFT_IMPCHas"/>
    <property type="match status" value="1"/>
</dbReference>
<sequence>MSRKIRRALVSVSDKTDIEKIGAVLAKHGVEILSTGGTAKKLQEVGISVTEVSKFTGFPEMMGGRVKTLHPKIHGGLLFVRGDETHETEAEQNGILPIDMVICNLYPFQQTVAKEGCTLADAIENIDIGGPSMTRSAAKNNKFVTILTNPADYQRVIDEMDRTGGAVSEETNFDLAVKAFGMTAAYDCAIWEYLAGKKDQLVKSILLGPAVGLAYAESRDRNPAHFLPNLIGPEDSLAFSRFETISGSPAYITVADHDTILNILCALAETFRRWQGNVPYIAICGKHGSPCGLAIDWKNPMTAIEKAIWGDPRAVMGGEFICNFPITDKLGQRLFAPNKQKNFGRDKVGLDLICVPGISDSALELLGKREKRKVMTNVALSDPQLPPEEWTLRAIRGGYLEQRAACFLLTPDNILKWAGKPLTKTGFETLLVAWVACWRTVSNTTALAKNRQLIGLVGGQQDRVQCTRFCFDRAVQSGHDTTESIFATDGFIPYPNSEAPIDIKNIIPDLQSLLDQTKKSNDPHEQLRLLDRLRALALSKDNRESSELMRDGGCIGGIVPYDGQNKDQTVRFFKDAGMRVAFVAPEHRGFYGH</sequence>
<organism evidence="9 10">
    <name type="scientific">Candidatus Falkowbacteria bacterium CG10_big_fil_rev_8_21_14_0_10_43_10</name>
    <dbReference type="NCBI Taxonomy" id="1974567"/>
    <lineage>
        <taxon>Bacteria</taxon>
        <taxon>Candidatus Falkowiibacteriota</taxon>
    </lineage>
</organism>
<dbReference type="UniPathway" id="UPA00074">
    <property type="reaction ID" value="UER00133"/>
</dbReference>
<evidence type="ECO:0000256" key="7">
    <source>
        <dbReference type="ARBA" id="ARBA00023268"/>
    </source>
</evidence>
<dbReference type="SUPFAM" id="SSF53927">
    <property type="entry name" value="Cytidine deaminase-like"/>
    <property type="match status" value="1"/>
</dbReference>
<dbReference type="InterPro" id="IPR011607">
    <property type="entry name" value="MGS-like_dom"/>
</dbReference>
<dbReference type="GO" id="GO:0005829">
    <property type="term" value="C:cytosol"/>
    <property type="evidence" value="ECO:0007669"/>
    <property type="project" value="TreeGrafter"/>
</dbReference>
<evidence type="ECO:0000259" key="8">
    <source>
        <dbReference type="PROSITE" id="PS51855"/>
    </source>
</evidence>
<comment type="similarity">
    <text evidence="3">Belongs to the PurH family.</text>
</comment>
<dbReference type="FunFam" id="3.40.50.1380:FF:000001">
    <property type="entry name" value="Bifunctional purine biosynthesis protein PurH"/>
    <property type="match status" value="1"/>
</dbReference>
<dbReference type="AlphaFoldDB" id="A0A2H0V2T3"/>
<protein>
    <recommendedName>
        <fullName evidence="8">MGS-like domain-containing protein</fullName>
    </recommendedName>
</protein>
<dbReference type="SUPFAM" id="SSF52335">
    <property type="entry name" value="Methylglyoxal synthase-like"/>
    <property type="match status" value="1"/>
</dbReference>
<keyword evidence="6" id="KW-0378">Hydrolase</keyword>
<dbReference type="InterPro" id="IPR024051">
    <property type="entry name" value="AICAR_Tfase_dup_dom_sf"/>
</dbReference>
<dbReference type="InterPro" id="IPR036914">
    <property type="entry name" value="MGS-like_dom_sf"/>
</dbReference>
<dbReference type="PROSITE" id="PS51855">
    <property type="entry name" value="MGS"/>
    <property type="match status" value="1"/>
</dbReference>
<dbReference type="SMART" id="SM00851">
    <property type="entry name" value="MGS"/>
    <property type="match status" value="1"/>
</dbReference>
<dbReference type="Proteomes" id="UP000228626">
    <property type="component" value="Unassembled WGS sequence"/>
</dbReference>
<evidence type="ECO:0000256" key="2">
    <source>
        <dbReference type="ARBA" id="ARBA00004954"/>
    </source>
</evidence>
<evidence type="ECO:0000256" key="6">
    <source>
        <dbReference type="ARBA" id="ARBA00022801"/>
    </source>
</evidence>
<keyword evidence="5" id="KW-0658">Purine biosynthesis</keyword>
<name>A0A2H0V2T3_9BACT</name>
<accession>A0A2H0V2T3</accession>